<feature type="domain" description="DUF6745" evidence="1">
    <location>
        <begin position="151"/>
        <end position="356"/>
    </location>
</feature>
<reference evidence="2 3" key="1">
    <citation type="submission" date="2017-05" db="EMBL/GenBank/DDBJ databases">
        <title>Biotechnological potential of actinobacteria isolated from South African environments.</title>
        <authorList>
            <person name="Le Roes-Hill M."/>
            <person name="Prins A."/>
            <person name="Durrell K.A."/>
        </authorList>
    </citation>
    <scope>NUCLEOTIDE SEQUENCE [LARGE SCALE GENOMIC DNA]</scope>
    <source>
        <strain evidence="2">M26</strain>
    </source>
</reference>
<name>A0A243RJH7_9ACTN</name>
<dbReference type="Proteomes" id="UP000194761">
    <property type="component" value="Unassembled WGS sequence"/>
</dbReference>
<evidence type="ECO:0000313" key="2">
    <source>
        <dbReference type="EMBL" id="OUC95039.1"/>
    </source>
</evidence>
<accession>A0A243RJH7</accession>
<organism evidence="2 3">
    <name type="scientific">Streptosporangium minutum</name>
    <dbReference type="NCBI Taxonomy" id="569862"/>
    <lineage>
        <taxon>Bacteria</taxon>
        <taxon>Bacillati</taxon>
        <taxon>Actinomycetota</taxon>
        <taxon>Actinomycetes</taxon>
        <taxon>Streptosporangiales</taxon>
        <taxon>Streptosporangiaceae</taxon>
        <taxon>Streptosporangium</taxon>
    </lineage>
</organism>
<proteinExistence type="predicted"/>
<dbReference type="AlphaFoldDB" id="A0A243RJH7"/>
<comment type="caution">
    <text evidence="2">The sequence shown here is derived from an EMBL/GenBank/DDBJ whole genome shotgun (WGS) entry which is preliminary data.</text>
</comment>
<evidence type="ECO:0000259" key="1">
    <source>
        <dbReference type="Pfam" id="PF20530"/>
    </source>
</evidence>
<dbReference type="InterPro" id="IPR046633">
    <property type="entry name" value="DUF6745"/>
</dbReference>
<protein>
    <recommendedName>
        <fullName evidence="1">DUF6745 domain-containing protein</fullName>
    </recommendedName>
</protein>
<dbReference type="RefSeq" id="WP_086574656.1">
    <property type="nucleotide sequence ID" value="NZ_NGFP01000090.1"/>
</dbReference>
<keyword evidence="3" id="KW-1185">Reference proteome</keyword>
<gene>
    <name evidence="2" type="ORF">CA984_20090</name>
</gene>
<evidence type="ECO:0000313" key="3">
    <source>
        <dbReference type="Proteomes" id="UP000194761"/>
    </source>
</evidence>
<dbReference type="Pfam" id="PF20530">
    <property type="entry name" value="DUF6745"/>
    <property type="match status" value="1"/>
</dbReference>
<sequence length="356" mass="38838">MTVTTELADVLTAAALRWQEVAFQTGPADRPGAEAGIRLAYRSAGLADPEKIIWVDSPAAGARAIATLGAGRPVRDAVRTGPWERARAEAHTSLGPTAWPLAWSLTGGRLWDPVSALVTRIRRDIAETAESQALTVTAESAEESQAVASALRASTLDAVLGQHDAPWLSLFDALGSPEVAALVQVARSAGWWWPFERVAIVCERPAELHLDELSRLHRADGPALLFPDGFAMHAWGGMPVPAGFADSMAALTPQRIRAEENAELRRVMLEHFGYDRYLTESGATPLHQDETGVLWRIDLPEDEPVVMVEVINSTAEPDGTFRKYWLRVPPSTRTAREGVAWTFNLSEAEYHPARET</sequence>
<dbReference type="EMBL" id="NGFP01000090">
    <property type="protein sequence ID" value="OUC95039.1"/>
    <property type="molecule type" value="Genomic_DNA"/>
</dbReference>